<dbReference type="AlphaFoldDB" id="A0A0M9VRR2"/>
<name>A0A0M9VRR2_ESCWE</name>
<dbReference type="InterPro" id="IPR015421">
    <property type="entry name" value="PyrdxlP-dep_Trfase_major"/>
</dbReference>
<comment type="caution">
    <text evidence="2">The sequence shown here is derived from an EMBL/GenBank/DDBJ whole genome shotgun (WGS) entry which is preliminary data.</text>
</comment>
<dbReference type="EMBL" id="LGSR01000029">
    <property type="protein sequence ID" value="KOS16915.1"/>
    <property type="molecule type" value="Genomic_DNA"/>
</dbReference>
<dbReference type="Gene3D" id="3.40.640.10">
    <property type="entry name" value="Type I PLP-dependent aspartate aminotransferase-like (Major domain)"/>
    <property type="match status" value="1"/>
</dbReference>
<dbReference type="PANTHER" id="PTHR14237">
    <property type="entry name" value="MOLYBDOPTERIN COFACTOR SULFURASE MOSC"/>
    <property type="match status" value="1"/>
</dbReference>
<dbReference type="InterPro" id="IPR000192">
    <property type="entry name" value="Aminotrans_V_dom"/>
</dbReference>
<dbReference type="OrthoDB" id="10264306at2759"/>
<reference evidence="2 3" key="1">
    <citation type="submission" date="2015-07" db="EMBL/GenBank/DDBJ databases">
        <title>The genome of the fungus Escovopsis weberi, a specialized disease agent of ant agriculture.</title>
        <authorList>
            <person name="de Man T.J."/>
            <person name="Stajich J.E."/>
            <person name="Kubicek C.P."/>
            <person name="Chenthamara K."/>
            <person name="Atanasova L."/>
            <person name="Druzhinina I.S."/>
            <person name="Birnbaum S."/>
            <person name="Barribeau S.M."/>
            <person name="Teiling C."/>
            <person name="Suen G."/>
            <person name="Currie C."/>
            <person name="Gerardo N.M."/>
        </authorList>
    </citation>
    <scope>NUCLEOTIDE SEQUENCE [LARGE SCALE GENOMIC DNA]</scope>
</reference>
<accession>A0A0M9VRR2</accession>
<dbReference type="PANTHER" id="PTHR14237:SF19">
    <property type="entry name" value="MITOCHONDRIAL AMIDOXIME REDUCING COMPONENT 1"/>
    <property type="match status" value="1"/>
</dbReference>
<dbReference type="InterPro" id="IPR015424">
    <property type="entry name" value="PyrdxlP-dep_Trfase"/>
</dbReference>
<evidence type="ECO:0000259" key="1">
    <source>
        <dbReference type="Pfam" id="PF00266"/>
    </source>
</evidence>
<gene>
    <name evidence="2" type="ORF">ESCO_004916</name>
</gene>
<proteinExistence type="predicted"/>
<dbReference type="InterPro" id="IPR015422">
    <property type="entry name" value="PyrdxlP-dep_Trfase_small"/>
</dbReference>
<dbReference type="SUPFAM" id="SSF53383">
    <property type="entry name" value="PLP-dependent transferases"/>
    <property type="match status" value="1"/>
</dbReference>
<dbReference type="Proteomes" id="UP000053831">
    <property type="component" value="Unassembled WGS sequence"/>
</dbReference>
<feature type="domain" description="Aminotransferase class V" evidence="1">
    <location>
        <begin position="54"/>
        <end position="485"/>
    </location>
</feature>
<organism evidence="2 3">
    <name type="scientific">Escovopsis weberi</name>
    <dbReference type="NCBI Taxonomy" id="150374"/>
    <lineage>
        <taxon>Eukaryota</taxon>
        <taxon>Fungi</taxon>
        <taxon>Dikarya</taxon>
        <taxon>Ascomycota</taxon>
        <taxon>Pezizomycotina</taxon>
        <taxon>Sordariomycetes</taxon>
        <taxon>Hypocreomycetidae</taxon>
        <taxon>Hypocreales</taxon>
        <taxon>Hypocreaceae</taxon>
        <taxon>Escovopsis</taxon>
    </lineage>
</organism>
<dbReference type="Gene3D" id="3.90.1150.10">
    <property type="entry name" value="Aspartate Aminotransferase, domain 1"/>
    <property type="match status" value="1"/>
</dbReference>
<protein>
    <submittedName>
        <fullName evidence="2">Molybdenum cofactor sulfurase</fullName>
    </submittedName>
</protein>
<dbReference type="Pfam" id="PF00266">
    <property type="entry name" value="Aminotran_5"/>
    <property type="match status" value="1"/>
</dbReference>
<keyword evidence="3" id="KW-1185">Reference proteome</keyword>
<evidence type="ECO:0000313" key="3">
    <source>
        <dbReference type="Proteomes" id="UP000053831"/>
    </source>
</evidence>
<evidence type="ECO:0000313" key="2">
    <source>
        <dbReference type="EMBL" id="KOS16915.1"/>
    </source>
</evidence>
<dbReference type="STRING" id="150374.A0A0M9VRR2"/>
<sequence>MIAGPLSKETFHMEEESFGKPDILEKYPEYASTALLDELRFREYGYLDEQGHTYLDYTGSGLAARAQLKAHHDRLARTTFGNPHSINPTSLSSTGAIEATRLRVLSFFNASPEEYDVIFTPNATGAARLVGEAYPFTKEKRYIYTADNHNSIVGFREFARRSGSRFKLVPLSGSDLRIDRKAVVKALKGKALRARCKGSKGPRGHRGLFAYPAQSNFSGVQHPLEWVELAQREGYDVLLDVAAYIPTNALDLSKVKPDFLIASWYKVFGYPTGVGCLIARRDALSRLVRPWFSGGTVEMVTISKAWHKMLQGGHGYEDGTVNFLSIPDVHFGLDWVSGIGMDTIKTRVKCLTGHFLDQLRELKHSDGSPMVQLFGPDNTESRGGTVTFQVLDARGQPVDERIIDAESASAGISLRTGCFCNPGAGEVALDFQHPKLPSLISILYKNTMSRTKWTPEELIRARVRQTLRAIRVSFGLASTVGDVDKIVSFVETYRDRTPNADDFPPRGGC</sequence>